<keyword evidence="2" id="KW-1185">Reference proteome</keyword>
<reference evidence="1" key="1">
    <citation type="submission" date="2023-07" db="EMBL/GenBank/DDBJ databases">
        <authorList>
            <consortium name="AG Swart"/>
            <person name="Singh M."/>
            <person name="Singh A."/>
            <person name="Seah K."/>
            <person name="Emmerich C."/>
        </authorList>
    </citation>
    <scope>NUCLEOTIDE SEQUENCE</scope>
    <source>
        <strain evidence="1">DP1</strain>
    </source>
</reference>
<dbReference type="AlphaFoldDB" id="A0AAD1Y949"/>
<proteinExistence type="predicted"/>
<organism evidence="1 2">
    <name type="scientific">Euplotes crassus</name>
    <dbReference type="NCBI Taxonomy" id="5936"/>
    <lineage>
        <taxon>Eukaryota</taxon>
        <taxon>Sar</taxon>
        <taxon>Alveolata</taxon>
        <taxon>Ciliophora</taxon>
        <taxon>Intramacronucleata</taxon>
        <taxon>Spirotrichea</taxon>
        <taxon>Hypotrichia</taxon>
        <taxon>Euplotida</taxon>
        <taxon>Euplotidae</taxon>
        <taxon>Moneuplotes</taxon>
    </lineage>
</organism>
<evidence type="ECO:0000313" key="2">
    <source>
        <dbReference type="Proteomes" id="UP001295684"/>
    </source>
</evidence>
<gene>
    <name evidence="1" type="ORF">ECRASSUSDP1_LOCUS28413</name>
</gene>
<dbReference type="EMBL" id="CAMPGE010029322">
    <property type="protein sequence ID" value="CAI2386789.1"/>
    <property type="molecule type" value="Genomic_DNA"/>
</dbReference>
<name>A0AAD1Y949_EUPCR</name>
<dbReference type="Proteomes" id="UP001295684">
    <property type="component" value="Unassembled WGS sequence"/>
</dbReference>
<evidence type="ECO:0000313" key="1">
    <source>
        <dbReference type="EMBL" id="CAI2386789.1"/>
    </source>
</evidence>
<sequence>MYETQKEKDIKKQAKMIEIVLTQNRKEIAELKQAQPCENSRKIVKHCRRKGSVHNRLFMLSQTSRRGEISAGDEPSKSFIEPKIIREKNSILVTDRLMNDAKKRQRNRKSFKKEITSVLKKDSKPSKATKSQGYAFKKFLKEYQDVLIELGKEKNDDFSFGQLCQVLLKMGFITSKDEIDKDDGIVADVWVMMGGETENVINENSIYHILCIILNFDKPFLYATKSQNKHLQDTQEFQNIDKSTVGMISEAGVFYLRNKGEFPRLHSYFYDLTFNRISHNNIQSIEKKSRIKDNKLKPMSTFQPKINSVSESIELNKNEKFGKLPRHELLLHKGKAYKQAKVYKENLELSKELDGCTFAPNTAKARSKILKSKTKARNSISIEEAKSNFKNSLLSFNLERESDFSAKKPLRTHRGNKRVKPKINKIILDIISGKDPMVHSTDVYQQYNTIQGTSTH</sequence>
<accession>A0AAD1Y949</accession>
<comment type="caution">
    <text evidence="1">The sequence shown here is derived from an EMBL/GenBank/DDBJ whole genome shotgun (WGS) entry which is preliminary data.</text>
</comment>
<protein>
    <submittedName>
        <fullName evidence="1">Uncharacterized protein</fullName>
    </submittedName>
</protein>